<organism evidence="2 3">
    <name type="scientific">Digitaria exilis</name>
    <dbReference type="NCBI Taxonomy" id="1010633"/>
    <lineage>
        <taxon>Eukaryota</taxon>
        <taxon>Viridiplantae</taxon>
        <taxon>Streptophyta</taxon>
        <taxon>Embryophyta</taxon>
        <taxon>Tracheophyta</taxon>
        <taxon>Spermatophyta</taxon>
        <taxon>Magnoliopsida</taxon>
        <taxon>Liliopsida</taxon>
        <taxon>Poales</taxon>
        <taxon>Poaceae</taxon>
        <taxon>PACMAD clade</taxon>
        <taxon>Panicoideae</taxon>
        <taxon>Panicodae</taxon>
        <taxon>Paniceae</taxon>
        <taxon>Anthephorinae</taxon>
        <taxon>Digitaria</taxon>
    </lineage>
</organism>
<dbReference type="EMBL" id="JACEFO010002881">
    <property type="protein sequence ID" value="KAF8646812.1"/>
    <property type="molecule type" value="Genomic_DNA"/>
</dbReference>
<keyword evidence="3" id="KW-1185">Reference proteome</keyword>
<feature type="region of interest" description="Disordered" evidence="1">
    <location>
        <begin position="35"/>
        <end position="70"/>
    </location>
</feature>
<comment type="caution">
    <text evidence="2">The sequence shown here is derived from an EMBL/GenBank/DDBJ whole genome shotgun (WGS) entry which is preliminary data.</text>
</comment>
<proteinExistence type="predicted"/>
<dbReference type="Proteomes" id="UP000636709">
    <property type="component" value="Unassembled WGS sequence"/>
</dbReference>
<evidence type="ECO:0000313" key="3">
    <source>
        <dbReference type="Proteomes" id="UP000636709"/>
    </source>
</evidence>
<evidence type="ECO:0000256" key="1">
    <source>
        <dbReference type="SAM" id="MobiDB-lite"/>
    </source>
</evidence>
<dbReference type="AlphaFoldDB" id="A0A835A2G3"/>
<name>A0A835A2G3_9POAL</name>
<evidence type="ECO:0000313" key="2">
    <source>
        <dbReference type="EMBL" id="KAF8646812.1"/>
    </source>
</evidence>
<protein>
    <submittedName>
        <fullName evidence="2">Uncharacterized protein</fullName>
    </submittedName>
</protein>
<accession>A0A835A2G3</accession>
<sequence length="70" mass="8063">MASMECVLHVLLRVMMRRSIFRLQEVVDMAVGSARRSSWRYGSPASSPGGRRRRSRALQLHTTTPRRRPP</sequence>
<reference evidence="2" key="1">
    <citation type="submission" date="2020-07" db="EMBL/GenBank/DDBJ databases">
        <title>Genome sequence and genetic diversity analysis of an under-domesticated orphan crop, white fonio (Digitaria exilis).</title>
        <authorList>
            <person name="Bennetzen J.L."/>
            <person name="Chen S."/>
            <person name="Ma X."/>
            <person name="Wang X."/>
            <person name="Yssel A.E.J."/>
            <person name="Chaluvadi S.R."/>
            <person name="Johnson M."/>
            <person name="Gangashetty P."/>
            <person name="Hamidou F."/>
            <person name="Sanogo M.D."/>
            <person name="Zwaenepoel A."/>
            <person name="Wallace J."/>
            <person name="Van De Peer Y."/>
            <person name="Van Deynze A."/>
        </authorList>
    </citation>
    <scope>NUCLEOTIDE SEQUENCE</scope>
    <source>
        <tissue evidence="2">Leaves</tissue>
    </source>
</reference>
<gene>
    <name evidence="2" type="ORF">HU200_065611</name>
</gene>